<proteinExistence type="predicted"/>
<sequence length="184" mass="19951">MGVLTFKCHLKDERGQSADVMRLCGTINQSDPAFSQVWCCASSHEPSKESADVCRLMREARESQSATSVGEEEGGRCGKPEEQPSCPHFEHTPLSPRATPAELLHVADPARPRVTLSQRLTTGLIKGLSVIRIGGCWNTYRVAGMFRVVDVGTPFVTSCPSLQRQASPLPTSACIRSTTDLSCC</sequence>
<dbReference type="Proteomes" id="UP000805704">
    <property type="component" value="Chromosome 24"/>
</dbReference>
<reference evidence="1" key="1">
    <citation type="submission" date="2020-04" db="EMBL/GenBank/DDBJ databases">
        <title>A chromosome-scale assembly and high-density genetic map of the yellow drum (Nibea albiflora) genome.</title>
        <authorList>
            <person name="Xu D."/>
            <person name="Zhang W."/>
            <person name="Chen R."/>
            <person name="Tan P."/>
            <person name="Wang L."/>
            <person name="Song H."/>
            <person name="Tian L."/>
            <person name="Zhu Q."/>
            <person name="Wang B."/>
        </authorList>
    </citation>
    <scope>NUCLEOTIDE SEQUENCE</scope>
    <source>
        <strain evidence="1">ZJHYS-2018</strain>
    </source>
</reference>
<keyword evidence="2" id="KW-1185">Reference proteome</keyword>
<comment type="caution">
    <text evidence="1">The sequence shown here is derived from an EMBL/GenBank/DDBJ whole genome shotgun (WGS) entry which is preliminary data.</text>
</comment>
<evidence type="ECO:0000313" key="1">
    <source>
        <dbReference type="EMBL" id="KAG8004710.1"/>
    </source>
</evidence>
<gene>
    <name evidence="1" type="ORF">GBF38_009104</name>
</gene>
<evidence type="ECO:0000313" key="2">
    <source>
        <dbReference type="Proteomes" id="UP000805704"/>
    </source>
</evidence>
<dbReference type="EMBL" id="CM024812">
    <property type="protein sequence ID" value="KAG8004710.1"/>
    <property type="molecule type" value="Genomic_DNA"/>
</dbReference>
<name>A0ACB7ESD0_NIBAL</name>
<accession>A0ACB7ESD0</accession>
<organism evidence="1 2">
    <name type="scientific">Nibea albiflora</name>
    <name type="common">Yellow drum</name>
    <name type="synonym">Corvina albiflora</name>
    <dbReference type="NCBI Taxonomy" id="240163"/>
    <lineage>
        <taxon>Eukaryota</taxon>
        <taxon>Metazoa</taxon>
        <taxon>Chordata</taxon>
        <taxon>Craniata</taxon>
        <taxon>Vertebrata</taxon>
        <taxon>Euteleostomi</taxon>
        <taxon>Actinopterygii</taxon>
        <taxon>Neopterygii</taxon>
        <taxon>Teleostei</taxon>
        <taxon>Neoteleostei</taxon>
        <taxon>Acanthomorphata</taxon>
        <taxon>Eupercaria</taxon>
        <taxon>Sciaenidae</taxon>
        <taxon>Nibea</taxon>
    </lineage>
</organism>
<protein>
    <submittedName>
        <fullName evidence="1">Uncharacterized protein</fullName>
    </submittedName>
</protein>